<evidence type="ECO:0000313" key="1">
    <source>
        <dbReference type="EMBL" id="BCT91748.1"/>
    </source>
</evidence>
<organism evidence="1 2">
    <name type="scientific">Noviluteimonas caseinilytica</name>
    <dbReference type="NCBI Taxonomy" id="2675101"/>
    <lineage>
        <taxon>Bacteria</taxon>
        <taxon>Pseudomonadati</taxon>
        <taxon>Pseudomonadota</taxon>
        <taxon>Gammaproteobacteria</taxon>
        <taxon>Lysobacterales</taxon>
        <taxon>Lysobacteraceae</taxon>
        <taxon>Noviluteimonas</taxon>
    </lineage>
</organism>
<dbReference type="EMBL" id="AP024545">
    <property type="protein sequence ID" value="BCT91748.1"/>
    <property type="molecule type" value="Genomic_DNA"/>
</dbReference>
<evidence type="ECO:0000313" key="2">
    <source>
        <dbReference type="Proteomes" id="UP000681317"/>
    </source>
</evidence>
<accession>A0ABN6FQ68</accession>
<protein>
    <submittedName>
        <fullName evidence="1">Glycosyl transferase</fullName>
    </submittedName>
</protein>
<gene>
    <name evidence="1" type="ORF">LYSCAS_07720</name>
</gene>
<keyword evidence="1" id="KW-0808">Transferase</keyword>
<sequence>MAARPAPVAFFAFNRAAHAAETLRALAANPEAWATTVHAFIDGPRNDAEAERVADVRDVVANALGFADVQIHASPTNQGLFAAITGGVGRVLAAHDRVIVVEDDVEVSPGFLAYMNAALDRYRDEPRVGSIHGYAPPIAGLPDYFFLAGADCWGWATWADRWQLFERDPRALLRTMAERKKLREFTATHGAQSLLQLVQRAQGRSQSWATQWHASLFLAGRHTLHPGHSFVRNTGNDESGAHAVASDVHDSDATALFSGGLPDVVLQDVRAADALSRFLDRQAVRNVPLPEALSRPLLRTWAVAVARRAAEERA</sequence>
<proteinExistence type="predicted"/>
<dbReference type="GO" id="GO:0016740">
    <property type="term" value="F:transferase activity"/>
    <property type="evidence" value="ECO:0007669"/>
    <property type="project" value="UniProtKB-KW"/>
</dbReference>
<dbReference type="Gene3D" id="3.90.550.10">
    <property type="entry name" value="Spore Coat Polysaccharide Biosynthesis Protein SpsA, Chain A"/>
    <property type="match status" value="1"/>
</dbReference>
<dbReference type="InterPro" id="IPR029044">
    <property type="entry name" value="Nucleotide-diphossugar_trans"/>
</dbReference>
<reference evidence="1 2" key="1">
    <citation type="submission" date="2021-03" db="EMBL/GenBank/DDBJ databases">
        <title>Complete Genome Sequences of Two Lysobacter Strains Isolated from Sea Water (Lysobacter caseinilyticus) and Soil (Lysobacter helvus) in South Korea.</title>
        <authorList>
            <person name="Watanabe Y."/>
            <person name="Arakawa K."/>
        </authorList>
    </citation>
    <scope>NUCLEOTIDE SEQUENCE [LARGE SCALE GENOMIC DNA]</scope>
    <source>
        <strain evidence="1 2">KVB24</strain>
    </source>
</reference>
<dbReference type="Proteomes" id="UP000681317">
    <property type="component" value="Chromosome"/>
</dbReference>
<keyword evidence="2" id="KW-1185">Reference proteome</keyword>
<dbReference type="RefSeq" id="WP_213435871.1">
    <property type="nucleotide sequence ID" value="NZ_AP024545.1"/>
</dbReference>
<name>A0ABN6FQ68_9GAMM</name>
<dbReference type="SUPFAM" id="SSF53448">
    <property type="entry name" value="Nucleotide-diphospho-sugar transferases"/>
    <property type="match status" value="1"/>
</dbReference>